<dbReference type="Gene3D" id="1.10.357.10">
    <property type="entry name" value="Tetracycline Repressor, domain 2"/>
    <property type="match status" value="1"/>
</dbReference>
<dbReference type="EMBL" id="JAFBBK010000001">
    <property type="protein sequence ID" value="MBM7416073.1"/>
    <property type="molecule type" value="Genomic_DNA"/>
</dbReference>
<dbReference type="InterPro" id="IPR009057">
    <property type="entry name" value="Homeodomain-like_sf"/>
</dbReference>
<evidence type="ECO:0000259" key="4">
    <source>
        <dbReference type="PROSITE" id="PS50977"/>
    </source>
</evidence>
<evidence type="ECO:0000313" key="5">
    <source>
        <dbReference type="EMBL" id="MBM7416073.1"/>
    </source>
</evidence>
<dbReference type="Proteomes" id="UP000703038">
    <property type="component" value="Unassembled WGS sequence"/>
</dbReference>
<dbReference type="SUPFAM" id="SSF46689">
    <property type="entry name" value="Homeodomain-like"/>
    <property type="match status" value="1"/>
</dbReference>
<dbReference type="RefSeq" id="WP_204868969.1">
    <property type="nucleotide sequence ID" value="NZ_JAFBBK010000001.1"/>
</dbReference>
<comment type="caution">
    <text evidence="5">The sequence shown here is derived from an EMBL/GenBank/DDBJ whole genome shotgun (WGS) entry which is preliminary data.</text>
</comment>
<dbReference type="PRINTS" id="PR00455">
    <property type="entry name" value="HTHTETR"/>
</dbReference>
<keyword evidence="6" id="KW-1185">Reference proteome</keyword>
<reference evidence="5 6" key="1">
    <citation type="submission" date="2021-01" db="EMBL/GenBank/DDBJ databases">
        <title>Genomics of switchgrass bacterial isolates.</title>
        <authorList>
            <person name="Shade A."/>
        </authorList>
    </citation>
    <scope>NUCLEOTIDE SEQUENCE [LARGE SCALE GENOMIC DNA]</scope>
    <source>
        <strain evidence="5 6">PvP111</strain>
    </source>
</reference>
<accession>A0ABS2KVX4</accession>
<feature type="DNA-binding region" description="H-T-H motif" evidence="2">
    <location>
        <begin position="44"/>
        <end position="63"/>
    </location>
</feature>
<evidence type="ECO:0000256" key="1">
    <source>
        <dbReference type="ARBA" id="ARBA00023125"/>
    </source>
</evidence>
<dbReference type="InterPro" id="IPR050109">
    <property type="entry name" value="HTH-type_TetR-like_transc_reg"/>
</dbReference>
<protein>
    <submittedName>
        <fullName evidence="5">AcrR family transcriptional regulator</fullName>
    </submittedName>
</protein>
<organism evidence="5 6">
    <name type="scientific">Rhodococcoides corynebacterioides</name>
    <dbReference type="NCBI Taxonomy" id="53972"/>
    <lineage>
        <taxon>Bacteria</taxon>
        <taxon>Bacillati</taxon>
        <taxon>Actinomycetota</taxon>
        <taxon>Actinomycetes</taxon>
        <taxon>Mycobacteriales</taxon>
        <taxon>Nocardiaceae</taxon>
        <taxon>Rhodococcoides</taxon>
    </lineage>
</organism>
<proteinExistence type="predicted"/>
<evidence type="ECO:0000256" key="3">
    <source>
        <dbReference type="SAM" id="MobiDB-lite"/>
    </source>
</evidence>
<feature type="region of interest" description="Disordered" evidence="3">
    <location>
        <begin position="1"/>
        <end position="21"/>
    </location>
</feature>
<feature type="domain" description="HTH tetR-type" evidence="4">
    <location>
        <begin position="21"/>
        <end position="81"/>
    </location>
</feature>
<dbReference type="Pfam" id="PF00440">
    <property type="entry name" value="TetR_N"/>
    <property type="match status" value="1"/>
</dbReference>
<dbReference type="PROSITE" id="PS50977">
    <property type="entry name" value="HTH_TETR_2"/>
    <property type="match status" value="1"/>
</dbReference>
<name>A0ABS2KVX4_9NOCA</name>
<dbReference type="InterPro" id="IPR001647">
    <property type="entry name" value="HTH_TetR"/>
</dbReference>
<feature type="compositionally biased region" description="Basic and acidic residues" evidence="3">
    <location>
        <begin position="8"/>
        <end position="21"/>
    </location>
</feature>
<gene>
    <name evidence="5" type="ORF">JOE42_002806</name>
</gene>
<keyword evidence="1 2" id="KW-0238">DNA-binding</keyword>
<evidence type="ECO:0000313" key="6">
    <source>
        <dbReference type="Proteomes" id="UP000703038"/>
    </source>
</evidence>
<dbReference type="PANTHER" id="PTHR30055:SF226">
    <property type="entry name" value="HTH-TYPE TRANSCRIPTIONAL REGULATOR PKSA"/>
    <property type="match status" value="1"/>
</dbReference>
<evidence type="ECO:0000256" key="2">
    <source>
        <dbReference type="PROSITE-ProRule" id="PRU00335"/>
    </source>
</evidence>
<dbReference type="PANTHER" id="PTHR30055">
    <property type="entry name" value="HTH-TYPE TRANSCRIPTIONAL REGULATOR RUTR"/>
    <property type="match status" value="1"/>
</dbReference>
<sequence length="229" mass="24807">MTVPTRHRVGDTRSPKQDRSRATRLRLLESTIDALATEGWAATTVAVVAERAGVSRGATQHHFPTREDLITAALEYMFDTRMGEARAESSALPQGAGRTEAVVTRLVDYYTSPIFRAALQVWTAAAADPEMRARVLPLEEKFGRVAHRTAVDHLGADDSDPRTHRLVQATLDLARGLGLADVLSDDSRRRAEIVKVWASVLDASLALDTTSTATTTTTPTTPASTSELS</sequence>